<dbReference type="Pfam" id="PF20465">
    <property type="entry name" value="MmeI_hel"/>
    <property type="match status" value="1"/>
</dbReference>
<evidence type="ECO:0000256" key="1">
    <source>
        <dbReference type="ARBA" id="ARBA00011900"/>
    </source>
</evidence>
<name>A0ABU3WBS2_9GAMM</name>
<dbReference type="InterPro" id="IPR046820">
    <property type="entry name" value="MmeI_TRD"/>
</dbReference>
<dbReference type="Pfam" id="PF20473">
    <property type="entry name" value="MmeI_Mtase"/>
    <property type="match status" value="1"/>
</dbReference>
<feature type="domain" description="MmeI-like target recognition" evidence="7">
    <location>
        <begin position="618"/>
        <end position="818"/>
    </location>
</feature>
<dbReference type="InterPro" id="IPR050953">
    <property type="entry name" value="N4_N6_ade-DNA_methylase"/>
</dbReference>
<evidence type="ECO:0000313" key="11">
    <source>
        <dbReference type="Proteomes" id="UP001278188"/>
    </source>
</evidence>
<dbReference type="Pfam" id="PF20466">
    <property type="entry name" value="MmeI_TRD"/>
    <property type="match status" value="1"/>
</dbReference>
<reference evidence="10 11" key="1">
    <citation type="submission" date="2023-06" db="EMBL/GenBank/DDBJ databases">
        <title>Genomic Analysis of Acinetobacter Strains Recovered from South Australian Aquatic Samples provides Insights into the Circulation of Antibiotic Resistance determinants in the Environment.</title>
        <authorList>
            <person name="Tobin L."/>
            <person name="Jarocki V.M."/>
            <person name="Kenyon J."/>
            <person name="Drigo B."/>
            <person name="Donner E."/>
            <person name="Djordjevic S.P."/>
            <person name="Hamidian M."/>
        </authorList>
    </citation>
    <scope>NUCLEOTIDE SEQUENCE [LARGE SCALE GENOMIC DNA]</scope>
    <source>
        <strain evidence="10 11">SAAc652</strain>
    </source>
</reference>
<dbReference type="InterPro" id="IPR046817">
    <property type="entry name" value="MmeI_N"/>
</dbReference>
<dbReference type="EMBL" id="JASVDY010000001">
    <property type="protein sequence ID" value="MDV2467856.1"/>
    <property type="molecule type" value="Genomic_DNA"/>
</dbReference>
<dbReference type="EC" id="2.1.1.72" evidence="1"/>
<feature type="domain" description="MmeI-like DNA-methyltransferase" evidence="9">
    <location>
        <begin position="332"/>
        <end position="597"/>
    </location>
</feature>
<dbReference type="GO" id="GO:0032259">
    <property type="term" value="P:methylation"/>
    <property type="evidence" value="ECO:0007669"/>
    <property type="project" value="UniProtKB-KW"/>
</dbReference>
<dbReference type="Gene3D" id="3.40.50.150">
    <property type="entry name" value="Vaccinia Virus protein VP39"/>
    <property type="match status" value="1"/>
</dbReference>
<dbReference type="PANTHER" id="PTHR33841:SF1">
    <property type="entry name" value="DNA METHYLTRANSFERASE A"/>
    <property type="match status" value="1"/>
</dbReference>
<comment type="catalytic activity">
    <reaction evidence="4">
        <text>a 2'-deoxyadenosine in DNA + S-adenosyl-L-methionine = an N(6)-methyl-2'-deoxyadenosine in DNA + S-adenosyl-L-homocysteine + H(+)</text>
        <dbReference type="Rhea" id="RHEA:15197"/>
        <dbReference type="Rhea" id="RHEA-COMP:12418"/>
        <dbReference type="Rhea" id="RHEA-COMP:12419"/>
        <dbReference type="ChEBI" id="CHEBI:15378"/>
        <dbReference type="ChEBI" id="CHEBI:57856"/>
        <dbReference type="ChEBI" id="CHEBI:59789"/>
        <dbReference type="ChEBI" id="CHEBI:90615"/>
        <dbReference type="ChEBI" id="CHEBI:90616"/>
        <dbReference type="EC" id="2.1.1.72"/>
    </reaction>
</comment>
<feature type="domain" description="MmeI-like C-terminal" evidence="8">
    <location>
        <begin position="823"/>
        <end position="895"/>
    </location>
</feature>
<comment type="caution">
    <text evidence="10">The sequence shown here is derived from an EMBL/GenBank/DDBJ whole genome shotgun (WGS) entry which is preliminary data.</text>
</comment>
<feature type="domain" description="MmeI-like N-terminal" evidence="5">
    <location>
        <begin position="1"/>
        <end position="164"/>
    </location>
</feature>
<keyword evidence="3" id="KW-0808">Transferase</keyword>
<dbReference type="InterPro" id="IPR046818">
    <property type="entry name" value="MmeI_C"/>
</dbReference>
<dbReference type="RefSeq" id="WP_317081654.1">
    <property type="nucleotide sequence ID" value="NZ_JASVDY010000001.1"/>
</dbReference>
<feature type="domain" description="MmeI-like helicase spacer" evidence="6">
    <location>
        <begin position="179"/>
        <end position="256"/>
    </location>
</feature>
<dbReference type="InterPro" id="IPR046816">
    <property type="entry name" value="MmeI_Mtase"/>
</dbReference>
<organism evidence="10 11">
    <name type="scientific">Acinetobacter chinensis</name>
    <dbReference type="NCBI Taxonomy" id="2004650"/>
    <lineage>
        <taxon>Bacteria</taxon>
        <taxon>Pseudomonadati</taxon>
        <taxon>Pseudomonadota</taxon>
        <taxon>Gammaproteobacteria</taxon>
        <taxon>Moraxellales</taxon>
        <taxon>Moraxellaceae</taxon>
        <taxon>Acinetobacter</taxon>
    </lineage>
</organism>
<evidence type="ECO:0000259" key="5">
    <source>
        <dbReference type="Pfam" id="PF20464"/>
    </source>
</evidence>
<sequence length="900" mass="103187">MNIVQIEENVKQLIKKIPLGECSQQDFIYELLLAYGHRNQSVGRVRSGERNLAEDKENSVFWKRQLYFKIAKQDDLHGLIDQMKNEKRTKSNKIRFLIVTDFKTILAVDTKTQDTLDVPFSDLAKKFDFFLPWAGMEKAVYQGENPADVKAAEKLAKLFDEIKADNFDEDDLNNKENLHQLNIFLSRLLFCYFAEDTDIFKDKQFTSAISKSNEDGSDLSSLIGRLFKVLNQSSEDRETDLPDYLADFPYVNGGLFKDDIQVPKFTRKSRRILIECGAELDWSDINPDIFGSMFQAVVHTEQRSTMGQHYTSVPNIMKVIEPLFLNDLYEELEKKQDSVNKLLKLQQRLGQLKIFDPACGSGNFLIIAYKELRKFEMELLKSIQELELEKTGQHSKPFSVIQVSQFCGIELDNFAHEVAILSLWLTEHQMNQVFKDEFGELLPSLPLKKSGNIVLGNATRVDWSDMLSNQDEEIYILGNPPYRGARQQDISQKADIEATLKHLDGYKNLDYISIWFYKAAEIIKKYKNVSAAFVSTNSITQGTQVNLLWPHILDNNVYISCCHTSFKWTNNARFNAGVICVVIGLKNTSNLSNQYIYDSSNGSKRNVSSITPYLTEGDFIFIEQRKSPLSLILPPINYGSFALDDGNLTLNAIEADELISISPDAAPLIKKFIGAKELLQGQERYCLWLESMDQAQEFPLIFDRINKVKKWRLASDRKSTVNIANTPYKFAEIRQPSTSYLAFPTISSESREYIPSQYFEVDTIASNQIYIIPEAPLWLFAVLSSAMHMVWVRSIGGRLKSDIRYSSSLCYNTFPLPAISQKIENELNEKALTLLTLREKYSDKTLTKLYNSKSMPEDLKYAHIQVDEIVDKAFHHKGTASDESRLNTLLKLYEKSKMRE</sequence>
<dbReference type="Pfam" id="PF20467">
    <property type="entry name" value="MmeI_C"/>
    <property type="match status" value="1"/>
</dbReference>
<protein>
    <recommendedName>
        <fullName evidence="1">site-specific DNA-methyltransferase (adenine-specific)</fullName>
        <ecNumber evidence="1">2.1.1.72</ecNumber>
    </recommendedName>
</protein>
<dbReference type="InterPro" id="IPR029063">
    <property type="entry name" value="SAM-dependent_MTases_sf"/>
</dbReference>
<evidence type="ECO:0000313" key="10">
    <source>
        <dbReference type="EMBL" id="MDV2467856.1"/>
    </source>
</evidence>
<evidence type="ECO:0000256" key="2">
    <source>
        <dbReference type="ARBA" id="ARBA00022603"/>
    </source>
</evidence>
<dbReference type="PANTHER" id="PTHR33841">
    <property type="entry name" value="DNA METHYLTRANSFERASE YEEA-RELATED"/>
    <property type="match status" value="1"/>
</dbReference>
<evidence type="ECO:0000256" key="3">
    <source>
        <dbReference type="ARBA" id="ARBA00022679"/>
    </source>
</evidence>
<evidence type="ECO:0000259" key="8">
    <source>
        <dbReference type="Pfam" id="PF20467"/>
    </source>
</evidence>
<accession>A0ABU3WBS2</accession>
<evidence type="ECO:0000259" key="6">
    <source>
        <dbReference type="Pfam" id="PF20465"/>
    </source>
</evidence>
<evidence type="ECO:0000259" key="9">
    <source>
        <dbReference type="Pfam" id="PF20473"/>
    </source>
</evidence>
<dbReference type="Pfam" id="PF20464">
    <property type="entry name" value="MmeI_N"/>
    <property type="match status" value="1"/>
</dbReference>
<gene>
    <name evidence="10" type="ORF">QR674_02545</name>
</gene>
<dbReference type="InterPro" id="IPR046819">
    <property type="entry name" value="MmeI_hel"/>
</dbReference>
<proteinExistence type="predicted"/>
<keyword evidence="2 10" id="KW-0489">Methyltransferase</keyword>
<evidence type="ECO:0000259" key="7">
    <source>
        <dbReference type="Pfam" id="PF20466"/>
    </source>
</evidence>
<keyword evidence="11" id="KW-1185">Reference proteome</keyword>
<dbReference type="GO" id="GO:0008168">
    <property type="term" value="F:methyltransferase activity"/>
    <property type="evidence" value="ECO:0007669"/>
    <property type="project" value="UniProtKB-KW"/>
</dbReference>
<dbReference type="Proteomes" id="UP001278188">
    <property type="component" value="Unassembled WGS sequence"/>
</dbReference>
<evidence type="ECO:0000256" key="4">
    <source>
        <dbReference type="ARBA" id="ARBA00047942"/>
    </source>
</evidence>
<dbReference type="SUPFAM" id="SSF53335">
    <property type="entry name" value="S-adenosyl-L-methionine-dependent methyltransferases"/>
    <property type="match status" value="1"/>
</dbReference>